<sequence>MKKFLLVVFLVNSLFAKILIQGAMPIEVDTLVANLKDKKETKVASYLFYEGKLNGKEVVIQRTLKGLTNAAAATAIAIERFHPSIIINQGTAGAIVEGLKFGTIVIGEKLYNAGSYRTDFSEYTINPLGRRPMKGPLELLDDNNQKQVNEYFTSDEKLVKKALEFGKKYKVQKAVIASADAFNKELLWLAYLNKTYNANVEEMESVAAAQVAFAYKIPFLSLRIMSDNMVERVEYDPKIAIKLQEFIIKFVKEL</sequence>
<gene>
    <name evidence="2" type="ORF">AVCANL283_05340</name>
</gene>
<dbReference type="SUPFAM" id="SSF53167">
    <property type="entry name" value="Purine and uridine phosphorylases"/>
    <property type="match status" value="1"/>
</dbReference>
<keyword evidence="3" id="KW-1185">Reference proteome</keyword>
<dbReference type="CDD" id="cd09008">
    <property type="entry name" value="MTAN"/>
    <property type="match status" value="1"/>
</dbReference>
<dbReference type="Proteomes" id="UP000786183">
    <property type="component" value="Unassembled WGS sequence"/>
</dbReference>
<reference evidence="2 3" key="1">
    <citation type="submission" date="2020-07" db="EMBL/GenBank/DDBJ databases">
        <title>Transfer of Campylobacter canadensis to the novel genus Avispirillum gen. nov., that also includes two novel species recovered from migratory waterfowl: Avispirillum anseris sp. nov. and Avispirillum brantae sp. nov.</title>
        <authorList>
            <person name="Miller W.G."/>
            <person name="Chapman M.H."/>
            <person name="Yee E."/>
            <person name="Inglis G.D."/>
        </authorList>
    </citation>
    <scope>NUCLEOTIDE SEQUENCE [LARGE SCALE GENOMIC DNA]</scope>
    <source>
        <strain evidence="2 3">L283</strain>
    </source>
</reference>
<name>A0ABS7WRZ6_9BACT</name>
<proteinExistence type="predicted"/>
<dbReference type="PANTHER" id="PTHR46832">
    <property type="entry name" value="5'-METHYLTHIOADENOSINE/S-ADENOSYLHOMOCYSTEINE NUCLEOSIDASE"/>
    <property type="match status" value="1"/>
</dbReference>
<dbReference type="Gene3D" id="3.40.50.1580">
    <property type="entry name" value="Nucleoside phosphorylase domain"/>
    <property type="match status" value="1"/>
</dbReference>
<dbReference type="RefSeq" id="WP_172233672.1">
    <property type="nucleotide sequence ID" value="NZ_CP035946.1"/>
</dbReference>
<dbReference type="PANTHER" id="PTHR46832:SF1">
    <property type="entry name" value="5'-METHYLTHIOADENOSINE_S-ADENOSYLHOMOCYSTEINE NUCLEOSIDASE"/>
    <property type="match status" value="1"/>
</dbReference>
<dbReference type="Pfam" id="PF01048">
    <property type="entry name" value="PNP_UDP_1"/>
    <property type="match status" value="1"/>
</dbReference>
<protein>
    <submittedName>
        <fullName evidence="2">5'-methylthioadenosine/S-adenosylhomocysteine nucleosidase</fullName>
    </submittedName>
</protein>
<accession>A0ABS7WRZ6</accession>
<organism evidence="2 3">
    <name type="scientific">Campylobacter canadensis</name>
    <dbReference type="NCBI Taxonomy" id="449520"/>
    <lineage>
        <taxon>Bacteria</taxon>
        <taxon>Pseudomonadati</taxon>
        <taxon>Campylobacterota</taxon>
        <taxon>Epsilonproteobacteria</taxon>
        <taxon>Campylobacterales</taxon>
        <taxon>Campylobacteraceae</taxon>
        <taxon>Campylobacter</taxon>
    </lineage>
</organism>
<dbReference type="InterPro" id="IPR000845">
    <property type="entry name" value="Nucleoside_phosphorylase_d"/>
</dbReference>
<feature type="domain" description="Nucleoside phosphorylase" evidence="1">
    <location>
        <begin position="17"/>
        <end position="234"/>
    </location>
</feature>
<evidence type="ECO:0000313" key="2">
    <source>
        <dbReference type="EMBL" id="MBZ7987525.1"/>
    </source>
</evidence>
<comment type="caution">
    <text evidence="2">The sequence shown here is derived from an EMBL/GenBank/DDBJ whole genome shotgun (WGS) entry which is preliminary data.</text>
</comment>
<evidence type="ECO:0000313" key="3">
    <source>
        <dbReference type="Proteomes" id="UP000786183"/>
    </source>
</evidence>
<dbReference type="InterPro" id="IPR035994">
    <property type="entry name" value="Nucleoside_phosphorylase_sf"/>
</dbReference>
<dbReference type="EMBL" id="JACGBB010000009">
    <property type="protein sequence ID" value="MBZ7987525.1"/>
    <property type="molecule type" value="Genomic_DNA"/>
</dbReference>
<evidence type="ECO:0000259" key="1">
    <source>
        <dbReference type="Pfam" id="PF01048"/>
    </source>
</evidence>